<dbReference type="SMART" id="SM01294">
    <property type="entry name" value="PKS_PP_betabranch"/>
    <property type="match status" value="1"/>
</dbReference>
<dbReference type="InterPro" id="IPR029058">
    <property type="entry name" value="AB_hydrolase_fold"/>
</dbReference>
<dbReference type="SMART" id="SM00823">
    <property type="entry name" value="PKS_PP"/>
    <property type="match status" value="1"/>
</dbReference>
<evidence type="ECO:0000256" key="1">
    <source>
        <dbReference type="ARBA" id="ARBA00022450"/>
    </source>
</evidence>
<feature type="domain" description="Carrier" evidence="3">
    <location>
        <begin position="1729"/>
        <end position="1804"/>
    </location>
</feature>
<dbReference type="Pfam" id="PF18563">
    <property type="entry name" value="TubC_N"/>
    <property type="match status" value="1"/>
</dbReference>
<dbReference type="SUPFAM" id="SSF47336">
    <property type="entry name" value="ACP-like"/>
    <property type="match status" value="1"/>
</dbReference>
<dbReference type="InterPro" id="IPR020845">
    <property type="entry name" value="AMP-binding_CS"/>
</dbReference>
<dbReference type="InterPro" id="IPR009081">
    <property type="entry name" value="PP-bd_ACP"/>
</dbReference>
<dbReference type="InterPro" id="IPR020806">
    <property type="entry name" value="PKS_PP-bd"/>
</dbReference>
<protein>
    <submittedName>
        <fullName evidence="4">Condensation domain-containing protein</fullName>
    </submittedName>
</protein>
<evidence type="ECO:0000313" key="5">
    <source>
        <dbReference type="Proteomes" id="UP001207742"/>
    </source>
</evidence>
<keyword evidence="2" id="KW-0597">Phosphoprotein</keyword>
<sequence length="2046" mass="228385">MILDLIRRLNENNIGLSLSGSHLEVNYDGSSLPEALLKEIRDHKTAIISFLQQLTPEAIIPAAPQTDDYPLSVAQQRLWTSTQMKGGAVAYNMSSIYSFEEELRMEVLTQVFDAMLERHESLRTVFRSNSAYEIRQVILAREAIDFNIRTYDLRETAHPATRVKAMVREELSHAFDLEKGPLIRGSLYRTATQQWILVVVIHHLIADGKSMEVLMTELFQLYDAYLHNKEVALPPLSIHYKDYAVWEAEQLRDGERNVSEQYWHSRFEELPALLELPVDKPRPAVRSYSGDKVIRGLSPLLVKDFKAFLQEQDATLFMGLLALLNALLYRYCRQEDIVVGCSVAGRTHAALQGQIGLYANTIALRTRFSSGESFAALLQQVKEVVLGGLEHQSYPFYQLLRVLNLQKDPSRNPLFDVGMVLHTMRDQPSGKRPDDLQDLQDLDTATSKFELFFDFVEQQDELVLRLEYSTDIYYSNAVVNLATQLERLMAAILEAPQQSLEDLSGAPVARRYPLPDVSLLRKTNYRQWIHYNRAAADRLIKEGEFDFWVAQCPAAVIPARQPTRNFRTGVDIDSQGNTSTEVQHIIIAGMVQALSKVLQVREIVIEREGHGRNTLAGYDVSSNVGWFTSKFPLKYTVENDSIQVFLEKVKALNNAVPNAGVGYGVLRYLSAGNIGRRLDYMPHFSFNFLGELSGAPATGERKGLIRSAHYAYGAALEQTNKDEAESPYWLDLNAWLDQGMIRVGIVVNREMGLTADELERFNAILTTTITTMLAGPVAEALTPFQQGLVSFVKNNPESSRYVVQYAFRINEVVHFNLFHTACSILTARHEILRTAYDFDEDTGRFIARLLPEEAMLCTSLEIAPEEDDRSLLALLQQIQHDGFDISRTPLIRYTLVNTGPHACVVAVTMHHIIMDGSAATILFHELLSILTTLKAGNMPEKILPGRRQFSHYVHWLYNQDRQAAVTYWRKLLQDTAPAEMKTIGETMAAAEEFGTWEGDYPLHPECLELLKAEGITLSAACNLLTGLVLSKYIEAAKFVWGNMVSLRPPELSEMEYIIGPCIASIPVVADFHADQPLGVMMKALQLQVLQSREQAFLPLHEMVAGTGYPQLFHVLFTFQNYNKVQAGITYDISPVGNEVRISSHFPLTVMINEMDQALNIKLSFRKDMFAVWVLQDITRAIMALLNNLPVHFNSMVSAIGIHDTACSVPSAVLRGIRESDEGKGQTLHGCFGEVVKRCPENIAVIVSDTTISYLELDQMSNYVAAQLLKEGVTGAVGLRMKRSPGMVAAVIGVLKAGCYVVGLDKHFPEDRLLWIGRELGMTALVYDTPDTVPAGFAQAFCLPLEEHIPLLAVPPVFPVTLGTDLCTINYTSGSTGVPKMVLIDHASHLNRINWLQTQFPAEGHDRYCLRTALSFAPALREIFEPLLQGAALCILPDNFNEDMRVFVNTIQEQHITRLFLTPTYLQLLLDEGKTASLQGLRNLEVSGEPAQSALIGRLREALPDVHILNRYGATEAASVVYHMLAPENRLREGNRYFPLGKPVRNTTVYVVNNALQPVPRGVVGEILIESMSRAKGYVNQQGEEGVFTEITSGGGKVLRTGDLGFVNEDGLLCYYGRKNRMLKVRGFRVEPREIEYNAELCPGVGKAVVLPVETVFGQRIQLYYSPEAVAEPVPAGSVVRAFLSKRLPSYMDPHEVIPVEKIPLTANGKIDYMRLRALAATGADHQDTDAQTETAQILTAILRSLLGAARFDVYTDFFEIGLDSILALRAIYEIKRSFGLSIAVSALYRYSNISTLATLIDAQQQLSKPALPGHTLLGEGEGNRLLFVIPPAGLNAFIFLDAAPYLPKKTTAIVFDPADLTRQEAENSTLESVATGYLEEILRIAAGREVNIMGWSLGATLAFEVARQLEGQGVKVPLLILIDPGFSNHSYDNDFTREKLQDMLQRMIPVEAAYQVKEELLTLLYNANRLIRDYQPGAFRGDICLVKPAVVMSSERNYNRPFNGMDVFCSGEIKVVTIAGNHMTMMDQFFRDPDISNSVFGSGAPE</sequence>
<accession>A0ABT3IKC7</accession>
<comment type="caution">
    <text evidence="4">The sequence shown here is derived from an EMBL/GenBank/DDBJ whole genome shotgun (WGS) entry which is preliminary data.</text>
</comment>
<dbReference type="PANTHER" id="PTHR45527">
    <property type="entry name" value="NONRIBOSOMAL PEPTIDE SYNTHETASE"/>
    <property type="match status" value="1"/>
</dbReference>
<dbReference type="PROSITE" id="PS50075">
    <property type="entry name" value="CARRIER"/>
    <property type="match status" value="1"/>
</dbReference>
<dbReference type="Gene3D" id="3.30.300.30">
    <property type="match status" value="1"/>
</dbReference>
<dbReference type="Pfam" id="PF00550">
    <property type="entry name" value="PP-binding"/>
    <property type="match status" value="1"/>
</dbReference>
<dbReference type="InterPro" id="IPR001242">
    <property type="entry name" value="Condensation_dom"/>
</dbReference>
<dbReference type="Gene3D" id="3.30.559.30">
    <property type="entry name" value="Nonribosomal peptide synthetase, condensation domain"/>
    <property type="match status" value="3"/>
</dbReference>
<dbReference type="Pfam" id="PF00668">
    <property type="entry name" value="Condensation"/>
    <property type="match status" value="3"/>
</dbReference>
<dbReference type="PROSITE" id="PS00455">
    <property type="entry name" value="AMP_BINDING"/>
    <property type="match status" value="1"/>
</dbReference>
<evidence type="ECO:0000313" key="4">
    <source>
        <dbReference type="EMBL" id="MCW3484378.1"/>
    </source>
</evidence>
<reference evidence="4 5" key="1">
    <citation type="submission" date="2022-10" db="EMBL/GenBank/DDBJ databases">
        <title>Chitinophaga nivalis PC15 sp. nov., isolated from Pyeongchang county, South Korea.</title>
        <authorList>
            <person name="Trinh H.N."/>
        </authorList>
    </citation>
    <scope>NUCLEOTIDE SEQUENCE [LARGE SCALE GENOMIC DNA]</scope>
    <source>
        <strain evidence="4 5">PC14</strain>
    </source>
</reference>
<dbReference type="InterPro" id="IPR042099">
    <property type="entry name" value="ANL_N_sf"/>
</dbReference>
<dbReference type="InterPro" id="IPR023213">
    <property type="entry name" value="CAT-like_dom_sf"/>
</dbReference>
<dbReference type="CDD" id="cd19531">
    <property type="entry name" value="LCL_NRPS-like"/>
    <property type="match status" value="1"/>
</dbReference>
<dbReference type="Gene3D" id="1.10.1200.10">
    <property type="entry name" value="ACP-like"/>
    <property type="match status" value="1"/>
</dbReference>
<dbReference type="SUPFAM" id="SSF53474">
    <property type="entry name" value="alpha/beta-Hydrolases"/>
    <property type="match status" value="1"/>
</dbReference>
<evidence type="ECO:0000256" key="2">
    <source>
        <dbReference type="ARBA" id="ARBA00022553"/>
    </source>
</evidence>
<proteinExistence type="predicted"/>
<dbReference type="InterPro" id="IPR001031">
    <property type="entry name" value="Thioesterase"/>
</dbReference>
<name>A0ABT3IKC7_9BACT</name>
<dbReference type="SUPFAM" id="SSF56801">
    <property type="entry name" value="Acetyl-CoA synthetase-like"/>
    <property type="match status" value="1"/>
</dbReference>
<evidence type="ECO:0000259" key="3">
    <source>
        <dbReference type="PROSITE" id="PS50075"/>
    </source>
</evidence>
<keyword evidence="1" id="KW-0596">Phosphopantetheine</keyword>
<dbReference type="CDD" id="cd05930">
    <property type="entry name" value="A_NRPS"/>
    <property type="match status" value="1"/>
</dbReference>
<dbReference type="Pfam" id="PF00501">
    <property type="entry name" value="AMP-binding"/>
    <property type="match status" value="1"/>
</dbReference>
<dbReference type="PANTHER" id="PTHR45527:SF1">
    <property type="entry name" value="FATTY ACID SYNTHASE"/>
    <property type="match status" value="1"/>
</dbReference>
<dbReference type="Proteomes" id="UP001207742">
    <property type="component" value="Unassembled WGS sequence"/>
</dbReference>
<dbReference type="InterPro" id="IPR036736">
    <property type="entry name" value="ACP-like_sf"/>
</dbReference>
<dbReference type="InterPro" id="IPR044894">
    <property type="entry name" value="TubC_N_sf"/>
</dbReference>
<dbReference type="InterPro" id="IPR000873">
    <property type="entry name" value="AMP-dep_synth/lig_dom"/>
</dbReference>
<gene>
    <name evidence="4" type="ORF">OL497_10765</name>
</gene>
<dbReference type="InterPro" id="IPR041464">
    <property type="entry name" value="TubC_N"/>
</dbReference>
<dbReference type="Gene3D" id="3.40.50.1820">
    <property type="entry name" value="alpha/beta hydrolase"/>
    <property type="match status" value="1"/>
</dbReference>
<dbReference type="Gene3D" id="3.40.50.12780">
    <property type="entry name" value="N-terminal domain of ligase-like"/>
    <property type="match status" value="1"/>
</dbReference>
<dbReference type="InterPro" id="IPR045851">
    <property type="entry name" value="AMP-bd_C_sf"/>
</dbReference>
<keyword evidence="5" id="KW-1185">Reference proteome</keyword>
<dbReference type="RefSeq" id="WP_264729957.1">
    <property type="nucleotide sequence ID" value="NZ_JAPDNR010000001.1"/>
</dbReference>
<dbReference type="Gene3D" id="1.10.10.1830">
    <property type="entry name" value="Non-ribosomal peptide synthase, adenylation domain"/>
    <property type="match status" value="1"/>
</dbReference>
<organism evidence="4 5">
    <name type="scientific">Chitinophaga nivalis</name>
    <dbReference type="NCBI Taxonomy" id="2991709"/>
    <lineage>
        <taxon>Bacteria</taxon>
        <taxon>Pseudomonadati</taxon>
        <taxon>Bacteroidota</taxon>
        <taxon>Chitinophagia</taxon>
        <taxon>Chitinophagales</taxon>
        <taxon>Chitinophagaceae</taxon>
        <taxon>Chitinophaga</taxon>
    </lineage>
</organism>
<dbReference type="SUPFAM" id="SSF52777">
    <property type="entry name" value="CoA-dependent acyltransferases"/>
    <property type="match status" value="5"/>
</dbReference>
<dbReference type="Gene3D" id="3.30.559.10">
    <property type="entry name" value="Chloramphenicol acetyltransferase-like domain"/>
    <property type="match status" value="2"/>
</dbReference>
<dbReference type="Pfam" id="PF00975">
    <property type="entry name" value="Thioesterase"/>
    <property type="match status" value="1"/>
</dbReference>
<dbReference type="EMBL" id="JAPDNS010000001">
    <property type="protein sequence ID" value="MCW3484378.1"/>
    <property type="molecule type" value="Genomic_DNA"/>
</dbReference>